<dbReference type="EMBL" id="FPAS01000003">
    <property type="protein sequence ID" value="SFT74798.1"/>
    <property type="molecule type" value="Genomic_DNA"/>
</dbReference>
<proteinExistence type="predicted"/>
<dbReference type="Proteomes" id="UP000236454">
    <property type="component" value="Unassembled WGS sequence"/>
</dbReference>
<evidence type="ECO:0000313" key="2">
    <source>
        <dbReference type="EMBL" id="SFT74798.1"/>
    </source>
</evidence>
<keyword evidence="1" id="KW-0472">Membrane</keyword>
<sequence length="218" mass="25938">MTAIRKLFNTLPTDWLYQLISLSLITSMTFYLFEFTNQFQFFKEFWELNEKLYIYTFLGFQFVVKIFFYWAVFLLFKKLLFSRIKRKVLTAINEPKTREDLKDISEIKKLFVLIFGLPIELGLLEHSDFDDRIEMDEDELEVMMKGIVKWLCVFTHASFTLILVYNLSAFYIIPLLLVIFAITIVYWYGVTFLFGNISLIEKARKEIAGKKLLISTPE</sequence>
<feature type="transmembrane region" description="Helical" evidence="1">
    <location>
        <begin position="15"/>
        <end position="33"/>
    </location>
</feature>
<reference evidence="2 3" key="1">
    <citation type="submission" date="2016-10" db="EMBL/GenBank/DDBJ databases">
        <authorList>
            <person name="de Groot N.N."/>
        </authorList>
    </citation>
    <scope>NUCLEOTIDE SEQUENCE [LARGE SCALE GENOMIC DNA]</scope>
    <source>
        <strain evidence="2 3">CGMCC 1.7005</strain>
    </source>
</reference>
<organism evidence="2 3">
    <name type="scientific">Lishizhenia tianjinensis</name>
    <dbReference type="NCBI Taxonomy" id="477690"/>
    <lineage>
        <taxon>Bacteria</taxon>
        <taxon>Pseudomonadati</taxon>
        <taxon>Bacteroidota</taxon>
        <taxon>Flavobacteriia</taxon>
        <taxon>Flavobacteriales</taxon>
        <taxon>Crocinitomicaceae</taxon>
        <taxon>Lishizhenia</taxon>
    </lineage>
</organism>
<dbReference type="AlphaFoldDB" id="A0A1I7AIR4"/>
<feature type="transmembrane region" description="Helical" evidence="1">
    <location>
        <begin position="53"/>
        <end position="76"/>
    </location>
</feature>
<keyword evidence="1" id="KW-0812">Transmembrane</keyword>
<evidence type="ECO:0000313" key="3">
    <source>
        <dbReference type="Proteomes" id="UP000236454"/>
    </source>
</evidence>
<dbReference type="RefSeq" id="WP_139230335.1">
    <property type="nucleotide sequence ID" value="NZ_FPAS01000003.1"/>
</dbReference>
<protein>
    <submittedName>
        <fullName evidence="2">Uncharacterized protein</fullName>
    </submittedName>
</protein>
<dbReference type="STRING" id="477690.SAMN05216474_2130"/>
<name>A0A1I7AIR4_9FLAO</name>
<keyword evidence="3" id="KW-1185">Reference proteome</keyword>
<accession>A0A1I7AIR4</accession>
<gene>
    <name evidence="2" type="ORF">SAMN05216474_2130</name>
</gene>
<evidence type="ECO:0000256" key="1">
    <source>
        <dbReference type="SAM" id="Phobius"/>
    </source>
</evidence>
<keyword evidence="1" id="KW-1133">Transmembrane helix</keyword>
<feature type="transmembrane region" description="Helical" evidence="1">
    <location>
        <begin position="171"/>
        <end position="195"/>
    </location>
</feature>
<feature type="transmembrane region" description="Helical" evidence="1">
    <location>
        <begin position="147"/>
        <end position="165"/>
    </location>
</feature>